<evidence type="ECO:0000313" key="1">
    <source>
        <dbReference type="EMBL" id="EKE30190.1"/>
    </source>
</evidence>
<reference evidence="1" key="1">
    <citation type="journal article" date="2012" name="Science">
        <title>Fermentation, hydrogen, and sulfur metabolism in multiple uncultivated bacterial phyla.</title>
        <authorList>
            <person name="Wrighton K.C."/>
            <person name="Thomas B.C."/>
            <person name="Sharon I."/>
            <person name="Miller C.S."/>
            <person name="Castelle C.J."/>
            <person name="VerBerkmoes N.C."/>
            <person name="Wilkins M.J."/>
            <person name="Hettich R.L."/>
            <person name="Lipton M.S."/>
            <person name="Williams K.H."/>
            <person name="Long P.E."/>
            <person name="Banfield J.F."/>
        </authorList>
    </citation>
    <scope>NUCLEOTIDE SEQUENCE [LARGE SCALE GENOMIC DNA]</scope>
</reference>
<gene>
    <name evidence="1" type="ORF">ACD_2C00027G0003</name>
</gene>
<accession>K2H2Z1</accession>
<organism evidence="1">
    <name type="scientific">uncultured bacterium</name>
    <name type="common">gcode 4</name>
    <dbReference type="NCBI Taxonomy" id="1234023"/>
    <lineage>
        <taxon>Bacteria</taxon>
        <taxon>environmental samples</taxon>
    </lineage>
</organism>
<name>K2H2Z1_9BACT</name>
<comment type="caution">
    <text evidence="1">The sequence shown here is derived from an EMBL/GenBank/DDBJ whole genome shotgun (WGS) entry which is preliminary data.</text>
</comment>
<proteinExistence type="predicted"/>
<sequence length="83" mass="9930">MSINELSAAENSALMTLDDLDTLWGGIWTKVRNILEDWMENWSSTLKVQEDVRTLLDEIWLWFSQIYIDRWEFIGMTLDKLFK</sequence>
<dbReference type="AlphaFoldDB" id="K2H2Z1"/>
<protein>
    <submittedName>
        <fullName evidence="1">Uncharacterized protein</fullName>
    </submittedName>
</protein>
<dbReference type="EMBL" id="AMFJ01000027">
    <property type="protein sequence ID" value="EKE30190.1"/>
    <property type="molecule type" value="Genomic_DNA"/>
</dbReference>